<dbReference type="InterPro" id="IPR008551">
    <property type="entry name" value="TANGO2"/>
</dbReference>
<name>A0A6I4IIB0_9FLAO</name>
<dbReference type="EMBL" id="WQLW01000006">
    <property type="protein sequence ID" value="MVO09440.1"/>
    <property type="molecule type" value="Genomic_DNA"/>
</dbReference>
<proteinExistence type="predicted"/>
<protein>
    <recommendedName>
        <fullName evidence="3">Transport and Golgi organisation 2</fullName>
    </recommendedName>
</protein>
<dbReference type="Proteomes" id="UP000431264">
    <property type="component" value="Unassembled WGS sequence"/>
</dbReference>
<dbReference type="Pfam" id="PF05742">
    <property type="entry name" value="TANGO2"/>
    <property type="match status" value="1"/>
</dbReference>
<gene>
    <name evidence="1" type="ORF">GOQ30_09745</name>
</gene>
<dbReference type="AlphaFoldDB" id="A0A6I4IIB0"/>
<evidence type="ECO:0000313" key="2">
    <source>
        <dbReference type="Proteomes" id="UP000431264"/>
    </source>
</evidence>
<organism evidence="1 2">
    <name type="scientific">Flavobacterium profundi</name>
    <dbReference type="NCBI Taxonomy" id="1774945"/>
    <lineage>
        <taxon>Bacteria</taxon>
        <taxon>Pseudomonadati</taxon>
        <taxon>Bacteroidota</taxon>
        <taxon>Flavobacteriia</taxon>
        <taxon>Flavobacteriales</taxon>
        <taxon>Flavobacteriaceae</taxon>
        <taxon>Flavobacterium</taxon>
    </lineage>
</organism>
<reference evidence="2" key="1">
    <citation type="submission" date="2019-05" db="EMBL/GenBank/DDBJ databases">
        <title>Flavobacterium profundi sp. nov., isolated from a deep-sea seamount.</title>
        <authorList>
            <person name="Zhang D.-C."/>
        </authorList>
    </citation>
    <scope>NUCLEOTIDE SEQUENCE [LARGE SCALE GENOMIC DNA]</scope>
    <source>
        <strain evidence="2">TP390</strain>
    </source>
</reference>
<comment type="caution">
    <text evidence="1">The sequence shown here is derived from an EMBL/GenBank/DDBJ whole genome shotgun (WGS) entry which is preliminary data.</text>
</comment>
<evidence type="ECO:0008006" key="3">
    <source>
        <dbReference type="Google" id="ProtNLM"/>
    </source>
</evidence>
<evidence type="ECO:0000313" key="1">
    <source>
        <dbReference type="EMBL" id="MVO09440.1"/>
    </source>
</evidence>
<keyword evidence="2" id="KW-1185">Reference proteome</keyword>
<dbReference type="RefSeq" id="WP_140997818.1">
    <property type="nucleotide sequence ID" value="NZ_VDCZ01000006.1"/>
</dbReference>
<accession>A0A6I4IIB0</accession>
<dbReference type="OrthoDB" id="4380123at2"/>
<sequence length="233" mass="26585">MCTVTYVPLASGFCITSNRDEQTARPKALPPQEYFINGKPLTFPKDQKAGGTWFAQSATATLVLLNGAAEKHIPKTHYRKSRGLIVLDLMATDHVISAWETISLEGIEPFTIVLYELGNLYELQWDEVTKKTQVLDIHQSYIWSSSTLYSKEIRAERAHWFTQFLAHSKQLDAEKLLAFHQFTQSDNTEFGLQINRNDLLKTVSITQVHTYGQNLEMNYIDLIHHETHTASLT</sequence>